<dbReference type="InterPro" id="IPR011330">
    <property type="entry name" value="Glyco_hydro/deAcase_b/a-brl"/>
</dbReference>
<accession>A0A7C9MUH4</accession>
<evidence type="ECO:0000256" key="2">
    <source>
        <dbReference type="SAM" id="Phobius"/>
    </source>
</evidence>
<dbReference type="AlphaFoldDB" id="A0A7C9MUH4"/>
<protein>
    <recommendedName>
        <fullName evidence="5">Divergent polysaccharide deacetylase</fullName>
    </recommendedName>
</protein>
<feature type="region of interest" description="Disordered" evidence="1">
    <location>
        <begin position="121"/>
        <end position="267"/>
    </location>
</feature>
<gene>
    <name evidence="3" type="ORF">GQ651_03375</name>
</gene>
<dbReference type="GO" id="GO:0005975">
    <property type="term" value="P:carbohydrate metabolic process"/>
    <property type="evidence" value="ECO:0007669"/>
    <property type="project" value="InterPro"/>
</dbReference>
<comment type="caution">
    <text evidence="3">The sequence shown here is derived from an EMBL/GenBank/DDBJ whole genome shotgun (WGS) entry which is preliminary data.</text>
</comment>
<evidence type="ECO:0008006" key="5">
    <source>
        <dbReference type="Google" id="ProtNLM"/>
    </source>
</evidence>
<proteinExistence type="predicted"/>
<reference evidence="3 4" key="1">
    <citation type="submission" date="2019-12" db="EMBL/GenBank/DDBJ databases">
        <authorList>
            <person name="Lee S.D."/>
        </authorList>
    </citation>
    <scope>NUCLEOTIDE SEQUENCE [LARGE SCALE GENOMIC DNA]</scope>
    <source>
        <strain evidence="3 4">GH1-50</strain>
    </source>
</reference>
<feature type="region of interest" description="Disordered" evidence="1">
    <location>
        <begin position="48"/>
        <end position="109"/>
    </location>
</feature>
<evidence type="ECO:0000256" key="1">
    <source>
        <dbReference type="SAM" id="MobiDB-lite"/>
    </source>
</evidence>
<dbReference type="Proteomes" id="UP000480350">
    <property type="component" value="Unassembled WGS sequence"/>
</dbReference>
<feature type="compositionally biased region" description="Low complexity" evidence="1">
    <location>
        <begin position="193"/>
        <end position="204"/>
    </location>
</feature>
<dbReference type="Gene3D" id="3.20.20.370">
    <property type="entry name" value="Glycoside hydrolase/deacetylase"/>
    <property type="match status" value="1"/>
</dbReference>
<keyword evidence="2" id="KW-1133">Transmembrane helix</keyword>
<reference evidence="3 4" key="2">
    <citation type="submission" date="2020-03" db="EMBL/GenBank/DDBJ databases">
        <title>Kangsaoukella pontilimi gen. nov., sp. nov., a new member of the family Rhodobacteraceae isolated from a tidal mudflat.</title>
        <authorList>
            <person name="Kim I.S."/>
        </authorList>
    </citation>
    <scope>NUCLEOTIDE SEQUENCE [LARGE SCALE GENOMIC DNA]</scope>
    <source>
        <strain evidence="3 4">GH1-50</strain>
    </source>
</reference>
<dbReference type="RefSeq" id="WP_160762793.1">
    <property type="nucleotide sequence ID" value="NZ_WUPT01000001.1"/>
</dbReference>
<dbReference type="SUPFAM" id="SSF88713">
    <property type="entry name" value="Glycoside hydrolase/deacetylase"/>
    <property type="match status" value="1"/>
</dbReference>
<organism evidence="3 4">
    <name type="scientific">Kangsaoukella pontilimi</name>
    <dbReference type="NCBI Taxonomy" id="2691042"/>
    <lineage>
        <taxon>Bacteria</taxon>
        <taxon>Pseudomonadati</taxon>
        <taxon>Pseudomonadota</taxon>
        <taxon>Alphaproteobacteria</taxon>
        <taxon>Rhodobacterales</taxon>
        <taxon>Paracoccaceae</taxon>
        <taxon>Kangsaoukella</taxon>
    </lineage>
</organism>
<evidence type="ECO:0000313" key="4">
    <source>
        <dbReference type="Proteomes" id="UP000480350"/>
    </source>
</evidence>
<feature type="transmembrane region" description="Helical" evidence="2">
    <location>
        <begin position="6"/>
        <end position="27"/>
    </location>
</feature>
<keyword evidence="2" id="KW-0812">Transmembrane</keyword>
<dbReference type="CDD" id="cd10936">
    <property type="entry name" value="CE4_DAC2"/>
    <property type="match status" value="1"/>
</dbReference>
<feature type="region of interest" description="Disordered" evidence="1">
    <location>
        <begin position="310"/>
        <end position="333"/>
    </location>
</feature>
<dbReference type="InterPro" id="IPR006837">
    <property type="entry name" value="Divergent_DAC"/>
</dbReference>
<keyword evidence="2" id="KW-0472">Membrane</keyword>
<evidence type="ECO:0000313" key="3">
    <source>
        <dbReference type="EMBL" id="MXQ06880.1"/>
    </source>
</evidence>
<sequence>MGRGFLAGIFWGAIVGASILLVSNVTMERQQLSFPRPEAVPVEVPAGSEFDQARPETEPVVPEVETRPSGEVAGGVAAPPDLVEEPPRFDTSSLEVPQPTLDAPGGLGELPDIAEEAEIDVTGPGQGESGGIAAPGPELGEPDAPLPAPERATEAPAPAPAPEVASPAPQIADEPVAGLVAPDMGDSPDIVTPSEENSAASEPLAEAEPEPEVSLPIQGDTATAPAPETGDAPSFMTPPVEGPSGQATIRVDGGEGSFFQPVDEIGSIDTDVETDRLPRIEAAAAPEPETEAPAPASEEDSLPVVRRLPGTAITPAPQPLTPDDDDDEGGPALDAWRQDFAVDPLRPIVSLVLVHQGDGVPSGAEIQRLPFSVGFAVDAGSVAAAEIAQAYRAAGREVVMIPSLPFGATPQDVEVALRVNLDTVPEAVALMDNSGDSFQSDRDAVAQVVDVVTATGHGLITFPRGLNTAHQRAGRAGVATGLIFRDIDSQGQNEEQIARAMDRAAFRARTDRPVILVGRTAPATVQAVNEWMQGDRADSVQFAPVSAALLNGGS</sequence>
<feature type="compositionally biased region" description="Low complexity" evidence="1">
    <location>
        <begin position="283"/>
        <end position="296"/>
    </location>
</feature>
<dbReference type="EMBL" id="WUPT01000001">
    <property type="protein sequence ID" value="MXQ06880.1"/>
    <property type="molecule type" value="Genomic_DNA"/>
</dbReference>
<name>A0A7C9MUH4_9RHOB</name>
<feature type="region of interest" description="Disordered" evidence="1">
    <location>
        <begin position="283"/>
        <end position="302"/>
    </location>
</feature>
<keyword evidence="4" id="KW-1185">Reference proteome</keyword>
<dbReference type="Pfam" id="PF04748">
    <property type="entry name" value="Polysacc_deac_2"/>
    <property type="match status" value="1"/>
</dbReference>